<accession>A0A2T4Q094</accession>
<evidence type="ECO:0000313" key="3">
    <source>
        <dbReference type="Proteomes" id="UP000240717"/>
    </source>
</evidence>
<name>A0A2T4Q094_STAWA</name>
<dbReference type="Proteomes" id="UP000240717">
    <property type="component" value="Unassembled WGS sequence"/>
</dbReference>
<comment type="caution">
    <text evidence="2">The sequence shown here is derived from an EMBL/GenBank/DDBJ whole genome shotgun (WGS) entry which is preliminary data.</text>
</comment>
<dbReference type="AlphaFoldDB" id="A0A2T4Q094"/>
<gene>
    <name evidence="2" type="ORF">BU085_06935</name>
</gene>
<reference evidence="2 3" key="1">
    <citation type="journal article" date="2016" name="Front. Microbiol.">
        <title>Comprehensive Phylogenetic Analysis of Bovine Non-aureus Staphylococci Species Based on Whole-Genome Sequencing.</title>
        <authorList>
            <person name="Naushad S."/>
            <person name="Barkema H.W."/>
            <person name="Luby C."/>
            <person name="Condas L.A."/>
            <person name="Nobrega D.B."/>
            <person name="Carson D.A."/>
            <person name="De Buck J."/>
        </authorList>
    </citation>
    <scope>NUCLEOTIDE SEQUENCE [LARGE SCALE GENOMIC DNA]</scope>
    <source>
        <strain evidence="2 3">SNUC 2993</strain>
    </source>
</reference>
<feature type="domain" description="DUF6440" evidence="1">
    <location>
        <begin position="10"/>
        <end position="57"/>
    </location>
</feature>
<dbReference type="EMBL" id="PZEV01000019">
    <property type="protein sequence ID" value="PTI50973.1"/>
    <property type="molecule type" value="Genomic_DNA"/>
</dbReference>
<dbReference type="RefSeq" id="WP_002451533.1">
    <property type="nucleotide sequence ID" value="NZ_CP054017.1"/>
</dbReference>
<sequence length="68" mass="7591">MFNNKKSDDRFDVEKVSKDSNMRCYVLTDKETGVQYLATWVSTGGGITPLLDENGNVTKVDTTSLKND</sequence>
<protein>
    <recommendedName>
        <fullName evidence="1">DUF6440 domain-containing protein</fullName>
    </recommendedName>
</protein>
<dbReference type="InterPro" id="IPR045515">
    <property type="entry name" value="DUF6440"/>
</dbReference>
<organism evidence="2 3">
    <name type="scientific">Staphylococcus warneri</name>
    <dbReference type="NCBI Taxonomy" id="1292"/>
    <lineage>
        <taxon>Bacteria</taxon>
        <taxon>Bacillati</taxon>
        <taxon>Bacillota</taxon>
        <taxon>Bacilli</taxon>
        <taxon>Bacillales</taxon>
        <taxon>Staphylococcaceae</taxon>
        <taxon>Staphylococcus</taxon>
    </lineage>
</organism>
<dbReference type="Pfam" id="PF20037">
    <property type="entry name" value="DUF6440"/>
    <property type="match status" value="1"/>
</dbReference>
<proteinExistence type="predicted"/>
<evidence type="ECO:0000313" key="2">
    <source>
        <dbReference type="EMBL" id="PTI50973.1"/>
    </source>
</evidence>
<evidence type="ECO:0000259" key="1">
    <source>
        <dbReference type="Pfam" id="PF20037"/>
    </source>
</evidence>